<evidence type="ECO:0000313" key="2">
    <source>
        <dbReference type="EMBL" id="WXB16803.1"/>
    </source>
</evidence>
<protein>
    <recommendedName>
        <fullName evidence="4">Secreted protein</fullName>
    </recommendedName>
</protein>
<reference evidence="2 3" key="1">
    <citation type="submission" date="2021-12" db="EMBL/GenBank/DDBJ databases">
        <title>Discovery of the Pendulisporaceae a myxobacterial family with distinct sporulation behavior and unique specialized metabolism.</title>
        <authorList>
            <person name="Garcia R."/>
            <person name="Popoff A."/>
            <person name="Bader C.D."/>
            <person name="Loehr J."/>
            <person name="Walesch S."/>
            <person name="Walt C."/>
            <person name="Boldt J."/>
            <person name="Bunk B."/>
            <person name="Haeckl F.J.F.P.J."/>
            <person name="Gunesch A.P."/>
            <person name="Birkelbach J."/>
            <person name="Nuebel U."/>
            <person name="Pietschmann T."/>
            <person name="Bach T."/>
            <person name="Mueller R."/>
        </authorList>
    </citation>
    <scope>NUCLEOTIDE SEQUENCE [LARGE SCALE GENOMIC DNA]</scope>
    <source>
        <strain evidence="2 3">MSr11954</strain>
    </source>
</reference>
<gene>
    <name evidence="2" type="ORF">LZC94_05875</name>
</gene>
<keyword evidence="3" id="KW-1185">Reference proteome</keyword>
<proteinExistence type="predicted"/>
<dbReference type="RefSeq" id="WP_394826432.1">
    <property type="nucleotide sequence ID" value="NZ_CP089984.1"/>
</dbReference>
<name>A0ABZ2M100_9BACT</name>
<dbReference type="Proteomes" id="UP001370348">
    <property type="component" value="Chromosome"/>
</dbReference>
<feature type="signal peptide" evidence="1">
    <location>
        <begin position="1"/>
        <end position="20"/>
    </location>
</feature>
<organism evidence="2 3">
    <name type="scientific">Pendulispora albinea</name>
    <dbReference type="NCBI Taxonomy" id="2741071"/>
    <lineage>
        <taxon>Bacteria</taxon>
        <taxon>Pseudomonadati</taxon>
        <taxon>Myxococcota</taxon>
        <taxon>Myxococcia</taxon>
        <taxon>Myxococcales</taxon>
        <taxon>Sorangiineae</taxon>
        <taxon>Pendulisporaceae</taxon>
        <taxon>Pendulispora</taxon>
    </lineage>
</organism>
<keyword evidence="1" id="KW-0732">Signal</keyword>
<sequence>MMRSRTFTALSVSVASVSLAAFVAGAVAMTSTSVASAQTADTQADETAKTEILVLHATQQPGGGIIDPSIGNLPQLKKPPFSSYNTYRLLDRKSASLKKGAPLEYPLVDGRKLELSFIEKTAKPTRYRLAASIGGPKGETFLKKIEVTASPNEPFFVAGQSHQGGILVLGITVKDK</sequence>
<dbReference type="EMBL" id="CP089984">
    <property type="protein sequence ID" value="WXB16803.1"/>
    <property type="molecule type" value="Genomic_DNA"/>
</dbReference>
<evidence type="ECO:0000313" key="3">
    <source>
        <dbReference type="Proteomes" id="UP001370348"/>
    </source>
</evidence>
<evidence type="ECO:0000256" key="1">
    <source>
        <dbReference type="SAM" id="SignalP"/>
    </source>
</evidence>
<accession>A0ABZ2M100</accession>
<feature type="chain" id="PRO_5047000067" description="Secreted protein" evidence="1">
    <location>
        <begin position="21"/>
        <end position="176"/>
    </location>
</feature>
<evidence type="ECO:0008006" key="4">
    <source>
        <dbReference type="Google" id="ProtNLM"/>
    </source>
</evidence>